<dbReference type="Gene3D" id="3.30.70.920">
    <property type="match status" value="1"/>
</dbReference>
<evidence type="ECO:0000313" key="4">
    <source>
        <dbReference type="Proteomes" id="UP000612808"/>
    </source>
</evidence>
<evidence type="ECO:0000313" key="3">
    <source>
        <dbReference type="EMBL" id="GID14345.1"/>
    </source>
</evidence>
<feature type="region of interest" description="Disordered" evidence="1">
    <location>
        <begin position="1"/>
        <end position="21"/>
    </location>
</feature>
<dbReference type="EMBL" id="BOMB01000031">
    <property type="protein sequence ID" value="GID14345.1"/>
    <property type="molecule type" value="Genomic_DNA"/>
</dbReference>
<dbReference type="InterPro" id="IPR019888">
    <property type="entry name" value="Tscrpt_reg_AsnC-like"/>
</dbReference>
<dbReference type="SMART" id="SM00344">
    <property type="entry name" value="HTH_ASNC"/>
    <property type="match status" value="1"/>
</dbReference>
<proteinExistence type="predicted"/>
<dbReference type="InterPro" id="IPR036388">
    <property type="entry name" value="WH-like_DNA-bd_sf"/>
</dbReference>
<dbReference type="PANTHER" id="PTHR30154:SF34">
    <property type="entry name" value="TRANSCRIPTIONAL REGULATOR AZLB"/>
    <property type="match status" value="1"/>
</dbReference>
<organism evidence="3 4">
    <name type="scientific">Actinocatenispora rupis</name>
    <dbReference type="NCBI Taxonomy" id="519421"/>
    <lineage>
        <taxon>Bacteria</taxon>
        <taxon>Bacillati</taxon>
        <taxon>Actinomycetota</taxon>
        <taxon>Actinomycetes</taxon>
        <taxon>Micromonosporales</taxon>
        <taxon>Micromonosporaceae</taxon>
        <taxon>Actinocatenispora</taxon>
    </lineage>
</organism>
<name>A0A8J3NEY3_9ACTN</name>
<evidence type="ECO:0000256" key="1">
    <source>
        <dbReference type="SAM" id="MobiDB-lite"/>
    </source>
</evidence>
<gene>
    <name evidence="3" type="ORF">Aru02nite_52340</name>
</gene>
<dbReference type="Proteomes" id="UP000612808">
    <property type="component" value="Unassembled WGS sequence"/>
</dbReference>
<keyword evidence="4" id="KW-1185">Reference proteome</keyword>
<sequence>MPAGSTGRRLGRRCGGPGGRLATDGRTGYARLAAGTGRSESAVQRRVEQLRRAGALTFPVDVPPAVLGCRTEARLWLSVRPDRLVAVAEAMAGHPELTFLAATTGPTNLVAVAACPDTPALYDYLTGRVAALDGITGVETAPVIRTLKRLT</sequence>
<dbReference type="InterPro" id="IPR011008">
    <property type="entry name" value="Dimeric_a/b-barrel"/>
</dbReference>
<comment type="caution">
    <text evidence="3">The sequence shown here is derived from an EMBL/GenBank/DDBJ whole genome shotgun (WGS) entry which is preliminary data.</text>
</comment>
<reference evidence="3" key="1">
    <citation type="submission" date="2021-01" db="EMBL/GenBank/DDBJ databases">
        <title>Whole genome shotgun sequence of Actinocatenispora rupis NBRC 107355.</title>
        <authorList>
            <person name="Komaki H."/>
            <person name="Tamura T."/>
        </authorList>
    </citation>
    <scope>NUCLEOTIDE SEQUENCE</scope>
    <source>
        <strain evidence="3">NBRC 107355</strain>
    </source>
</reference>
<accession>A0A8J3NEY3</accession>
<evidence type="ECO:0000259" key="2">
    <source>
        <dbReference type="Pfam" id="PF01037"/>
    </source>
</evidence>
<dbReference type="GO" id="GO:0043200">
    <property type="term" value="P:response to amino acid"/>
    <property type="evidence" value="ECO:0007669"/>
    <property type="project" value="TreeGrafter"/>
</dbReference>
<dbReference type="GO" id="GO:0005829">
    <property type="term" value="C:cytosol"/>
    <property type="evidence" value="ECO:0007669"/>
    <property type="project" value="TreeGrafter"/>
</dbReference>
<dbReference type="SUPFAM" id="SSF54909">
    <property type="entry name" value="Dimeric alpha+beta barrel"/>
    <property type="match status" value="1"/>
</dbReference>
<dbReference type="GO" id="GO:0043565">
    <property type="term" value="F:sequence-specific DNA binding"/>
    <property type="evidence" value="ECO:0007669"/>
    <property type="project" value="TreeGrafter"/>
</dbReference>
<dbReference type="Gene3D" id="1.10.10.10">
    <property type="entry name" value="Winged helix-like DNA-binding domain superfamily/Winged helix DNA-binding domain"/>
    <property type="match status" value="1"/>
</dbReference>
<dbReference type="AlphaFoldDB" id="A0A8J3NEY3"/>
<dbReference type="InterPro" id="IPR019887">
    <property type="entry name" value="Tscrpt_reg_AsnC/Lrp_C"/>
</dbReference>
<feature type="domain" description="Transcription regulator AsnC/Lrp ligand binding" evidence="2">
    <location>
        <begin position="76"/>
        <end position="146"/>
    </location>
</feature>
<dbReference type="PANTHER" id="PTHR30154">
    <property type="entry name" value="LEUCINE-RESPONSIVE REGULATORY PROTEIN"/>
    <property type="match status" value="1"/>
</dbReference>
<protein>
    <recommendedName>
        <fullName evidence="2">Transcription regulator AsnC/Lrp ligand binding domain-containing protein</fullName>
    </recommendedName>
</protein>
<dbReference type="RefSeq" id="WP_203662181.1">
    <property type="nucleotide sequence ID" value="NZ_BAAAZM010000030.1"/>
</dbReference>
<dbReference type="Pfam" id="PF01037">
    <property type="entry name" value="AsnC_trans_reg"/>
    <property type="match status" value="1"/>
</dbReference>